<feature type="region of interest" description="Disordered" evidence="1">
    <location>
        <begin position="226"/>
        <end position="253"/>
    </location>
</feature>
<feature type="compositionally biased region" description="Pro residues" evidence="1">
    <location>
        <begin position="230"/>
        <end position="240"/>
    </location>
</feature>
<evidence type="ECO:0000313" key="2">
    <source>
        <dbReference type="EMBL" id="MDA0161518.1"/>
    </source>
</evidence>
<comment type="caution">
    <text evidence="2">The sequence shown here is derived from an EMBL/GenBank/DDBJ whole genome shotgun (WGS) entry which is preliminary data.</text>
</comment>
<proteinExistence type="predicted"/>
<dbReference type="RefSeq" id="WP_270040734.1">
    <property type="nucleotide sequence ID" value="NZ_JAPDOD010000012.1"/>
</dbReference>
<dbReference type="Proteomes" id="UP001149140">
    <property type="component" value="Unassembled WGS sequence"/>
</dbReference>
<reference evidence="2" key="1">
    <citation type="submission" date="2022-10" db="EMBL/GenBank/DDBJ databases">
        <title>The WGS of Solirubrobacter ginsenosidimutans DSM 21036.</title>
        <authorList>
            <person name="Jiang Z."/>
        </authorList>
    </citation>
    <scope>NUCLEOTIDE SEQUENCE</scope>
    <source>
        <strain evidence="2">DSM 21036</strain>
    </source>
</reference>
<accession>A0A9X3S5D8</accession>
<dbReference type="PANTHER" id="PTHR35040">
    <property type="match status" value="1"/>
</dbReference>
<protein>
    <submittedName>
        <fullName evidence="2">Spherulation-specific family 4 protein</fullName>
    </submittedName>
</protein>
<gene>
    <name evidence="2" type="ORF">OM076_14675</name>
</gene>
<dbReference type="EMBL" id="JAPDOD010000012">
    <property type="protein sequence ID" value="MDA0161518.1"/>
    <property type="molecule type" value="Genomic_DNA"/>
</dbReference>
<dbReference type="AlphaFoldDB" id="A0A9X3S5D8"/>
<dbReference type="InterPro" id="IPR021986">
    <property type="entry name" value="Spherulin4"/>
</dbReference>
<dbReference type="Pfam" id="PF12138">
    <property type="entry name" value="Spherulin4"/>
    <property type="match status" value="1"/>
</dbReference>
<sequence length="253" mass="26705">MTRAVLLAGSLAAGIVLATSVVLGRASERPAGCASSLIPAYLSPQGIVDLADAAPGPRLLIVNPASGPGAAPDPDLRRAVAHAQAGGARILGYVPTTFGTRHASAVLADVERYRAWYGVDGIFLDEVSHDDAQLPYYAALSRQLRGQGELVFNPGTVPARGYFDLADLVVTFEGPFADYAARMAAAPDWLRDIPEDRTAHLVYAATAAQARSLFAATSREVHLYVTSGTPPDPWGTPPPYLREEADSRSPQCP</sequence>
<name>A0A9X3S5D8_9ACTN</name>
<dbReference type="PANTHER" id="PTHR35040:SF9">
    <property type="entry name" value="4-LIKE CELL SURFACE PROTEIN, PUTATIVE (AFU_ORTHOLOGUE AFUA_4G14080)-RELATED"/>
    <property type="match status" value="1"/>
</dbReference>
<organism evidence="2 3">
    <name type="scientific">Solirubrobacter ginsenosidimutans</name>
    <dbReference type="NCBI Taxonomy" id="490573"/>
    <lineage>
        <taxon>Bacteria</taxon>
        <taxon>Bacillati</taxon>
        <taxon>Actinomycetota</taxon>
        <taxon>Thermoleophilia</taxon>
        <taxon>Solirubrobacterales</taxon>
        <taxon>Solirubrobacteraceae</taxon>
        <taxon>Solirubrobacter</taxon>
    </lineage>
</organism>
<keyword evidence="3" id="KW-1185">Reference proteome</keyword>
<evidence type="ECO:0000256" key="1">
    <source>
        <dbReference type="SAM" id="MobiDB-lite"/>
    </source>
</evidence>
<evidence type="ECO:0000313" key="3">
    <source>
        <dbReference type="Proteomes" id="UP001149140"/>
    </source>
</evidence>